<accession>A0A1I6GJC2</accession>
<feature type="region of interest" description="Disordered" evidence="1">
    <location>
        <begin position="301"/>
        <end position="329"/>
    </location>
</feature>
<keyword evidence="3" id="KW-1185">Reference proteome</keyword>
<dbReference type="EMBL" id="FOYT01000001">
    <property type="protein sequence ID" value="SFR42167.1"/>
    <property type="molecule type" value="Genomic_DNA"/>
</dbReference>
<feature type="compositionally biased region" description="Basic and acidic residues" evidence="1">
    <location>
        <begin position="341"/>
        <end position="359"/>
    </location>
</feature>
<dbReference type="AlphaFoldDB" id="A0A1I6GJC2"/>
<feature type="region of interest" description="Disordered" evidence="1">
    <location>
        <begin position="341"/>
        <end position="425"/>
    </location>
</feature>
<protein>
    <submittedName>
        <fullName evidence="2">Uncharacterized protein</fullName>
    </submittedName>
</protein>
<feature type="region of interest" description="Disordered" evidence="1">
    <location>
        <begin position="181"/>
        <end position="267"/>
    </location>
</feature>
<evidence type="ECO:0000256" key="1">
    <source>
        <dbReference type="SAM" id="MobiDB-lite"/>
    </source>
</evidence>
<name>A0A1I6GJC2_9EURY</name>
<evidence type="ECO:0000313" key="2">
    <source>
        <dbReference type="EMBL" id="SFR42167.1"/>
    </source>
</evidence>
<proteinExistence type="predicted"/>
<sequence>MQYQLVTNSVDTDQVEERVIDGDRHLVAKDVTFIRPMQLAGGYVPADHVAASTDEWDGKPLTVNHPRDDSGGVVSANTEIGKQITVGQALDPTRNADDSVDADLAVNADRAAELGGEAEDIVAALENGEPLNVSSQYFATPLAPGVYDGQHRANVEGNLTPDSIALLPNKKGRCTLPDCGFDPSGVTANTEDTTLRVPVRANSDDEDADADSAPQTGDGASVLEKIRSLVNRAGGDQGTDTSDERAESRVGPSSQSQTANGSDMDRENLIKEITANSNITRDALNDACDDHVQKLHRDVVANADSGDDDDDDNGGAGVDDGDLPDDVVTTDDLDQFRESLIDDIRTEREQASKRDRAEEIAANSADYDQDDVEWLADLPDEELDRKEQEVAAGSGLPGHTGTADRVTANTQTDDDADAYGTGVLD</sequence>
<feature type="compositionally biased region" description="Polar residues" evidence="1">
    <location>
        <begin position="251"/>
        <end position="261"/>
    </location>
</feature>
<feature type="compositionally biased region" description="Acidic residues" evidence="1">
    <location>
        <begin position="367"/>
        <end position="382"/>
    </location>
</feature>
<reference evidence="3" key="1">
    <citation type="submission" date="2016-10" db="EMBL/GenBank/DDBJ databases">
        <authorList>
            <person name="Varghese N."/>
            <person name="Submissions S."/>
        </authorList>
    </citation>
    <scope>NUCLEOTIDE SEQUENCE [LARGE SCALE GENOMIC DNA]</scope>
    <source>
        <strain evidence="3">CGMCC 1.7736</strain>
    </source>
</reference>
<evidence type="ECO:0000313" key="3">
    <source>
        <dbReference type="Proteomes" id="UP000198531"/>
    </source>
</evidence>
<gene>
    <name evidence="2" type="ORF">SAMN04487947_1232</name>
</gene>
<dbReference type="OrthoDB" id="204605at2157"/>
<feature type="compositionally biased region" description="Acidic residues" evidence="1">
    <location>
        <begin position="305"/>
        <end position="329"/>
    </location>
</feature>
<dbReference type="Proteomes" id="UP000198531">
    <property type="component" value="Unassembled WGS sequence"/>
</dbReference>
<organism evidence="2 3">
    <name type="scientific">Halogeometricum rufum</name>
    <dbReference type="NCBI Taxonomy" id="553469"/>
    <lineage>
        <taxon>Archaea</taxon>
        <taxon>Methanobacteriati</taxon>
        <taxon>Methanobacteriota</taxon>
        <taxon>Stenosarchaea group</taxon>
        <taxon>Halobacteria</taxon>
        <taxon>Halobacteriales</taxon>
        <taxon>Haloferacaceae</taxon>
        <taxon>Halogeometricum</taxon>
    </lineage>
</organism>
<dbReference type="RefSeq" id="WP_089805566.1">
    <property type="nucleotide sequence ID" value="NZ_FOYT01000001.1"/>
</dbReference>
<dbReference type="STRING" id="553469.SAMN04487947_1232"/>